<feature type="region of interest" description="Disordered" evidence="1">
    <location>
        <begin position="143"/>
        <end position="168"/>
    </location>
</feature>
<feature type="compositionally biased region" description="Basic residues" evidence="1">
    <location>
        <begin position="70"/>
        <end position="90"/>
    </location>
</feature>
<gene>
    <name evidence="2" type="ORF">R1flu_018067</name>
</gene>
<organism evidence="2 3">
    <name type="scientific">Riccia fluitans</name>
    <dbReference type="NCBI Taxonomy" id="41844"/>
    <lineage>
        <taxon>Eukaryota</taxon>
        <taxon>Viridiplantae</taxon>
        <taxon>Streptophyta</taxon>
        <taxon>Embryophyta</taxon>
        <taxon>Marchantiophyta</taxon>
        <taxon>Marchantiopsida</taxon>
        <taxon>Marchantiidae</taxon>
        <taxon>Marchantiales</taxon>
        <taxon>Ricciaceae</taxon>
        <taxon>Riccia</taxon>
    </lineage>
</organism>
<evidence type="ECO:0000313" key="2">
    <source>
        <dbReference type="EMBL" id="KAL2649939.1"/>
    </source>
</evidence>
<dbReference type="EMBL" id="JBHFFA010000001">
    <property type="protein sequence ID" value="KAL2649939.1"/>
    <property type="molecule type" value="Genomic_DNA"/>
</dbReference>
<sequence length="168" mass="19212">MANRENSELDKFKIFPTLLRKRAEKWMHGLDAMAKAYEVARHSEEEKRKSYVSDSSENYDSDSSFDDSAKKKRYTKSKAKKKKEKQRIRHMQSSSSESTDSSGEDEPKSHGRTAPKKNESKGKGVVSNIHALAKELGELKIQMVDEKKRRKSPSASHHGLWCSKCRGH</sequence>
<reference evidence="2 3" key="1">
    <citation type="submission" date="2024-09" db="EMBL/GenBank/DDBJ databases">
        <title>Chromosome-scale assembly of Riccia fluitans.</title>
        <authorList>
            <person name="Paukszto L."/>
            <person name="Sawicki J."/>
            <person name="Karawczyk K."/>
            <person name="Piernik-Szablinska J."/>
            <person name="Szczecinska M."/>
            <person name="Mazdziarz M."/>
        </authorList>
    </citation>
    <scope>NUCLEOTIDE SEQUENCE [LARGE SCALE GENOMIC DNA]</scope>
    <source>
        <strain evidence="2">Rf_01</strain>
        <tissue evidence="2">Aerial parts of the thallus</tissue>
    </source>
</reference>
<proteinExistence type="predicted"/>
<feature type="compositionally biased region" description="Basic and acidic residues" evidence="1">
    <location>
        <begin position="40"/>
        <end position="51"/>
    </location>
</feature>
<name>A0ABD1ZIP8_9MARC</name>
<protein>
    <submittedName>
        <fullName evidence="2">Uncharacterized protein</fullName>
    </submittedName>
</protein>
<keyword evidence="3" id="KW-1185">Reference proteome</keyword>
<comment type="caution">
    <text evidence="2">The sequence shown here is derived from an EMBL/GenBank/DDBJ whole genome shotgun (WGS) entry which is preliminary data.</text>
</comment>
<evidence type="ECO:0000256" key="1">
    <source>
        <dbReference type="SAM" id="MobiDB-lite"/>
    </source>
</evidence>
<dbReference type="Proteomes" id="UP001605036">
    <property type="component" value="Unassembled WGS sequence"/>
</dbReference>
<dbReference type="AlphaFoldDB" id="A0ABD1ZIP8"/>
<accession>A0ABD1ZIP8</accession>
<feature type="region of interest" description="Disordered" evidence="1">
    <location>
        <begin position="40"/>
        <end position="129"/>
    </location>
</feature>
<evidence type="ECO:0000313" key="3">
    <source>
        <dbReference type="Proteomes" id="UP001605036"/>
    </source>
</evidence>